<gene>
    <name evidence="1" type="ORF">GMD59_04755</name>
</gene>
<dbReference type="RefSeq" id="WP_172730073.1">
    <property type="nucleotide sequence ID" value="NZ_JBGKTX010000002.1"/>
</dbReference>
<evidence type="ECO:0000313" key="1">
    <source>
        <dbReference type="EMBL" id="MTS26596.1"/>
    </source>
</evidence>
<evidence type="ECO:0000313" key="2">
    <source>
        <dbReference type="Proteomes" id="UP000472755"/>
    </source>
</evidence>
<name>A0A6L6LPE9_9FIRM</name>
<dbReference type="AlphaFoldDB" id="A0A6L6LPE9"/>
<accession>A0A6L6LPE9</accession>
<dbReference type="EMBL" id="WMZU01000005">
    <property type="protein sequence ID" value="MTS26596.1"/>
    <property type="molecule type" value="Genomic_DNA"/>
</dbReference>
<comment type="caution">
    <text evidence="1">The sequence shown here is derived from an EMBL/GenBank/DDBJ whole genome shotgun (WGS) entry which is preliminary data.</text>
</comment>
<proteinExistence type="predicted"/>
<protein>
    <submittedName>
        <fullName evidence="1">Uncharacterized protein</fullName>
    </submittedName>
</protein>
<sequence length="174" mass="20811">MQIIEQLEAKQRHYKRKIENMGTGLALFKISATDSQYGYAKYHFMFNNGRKPPLDIAIDIQDTSIEYISWFVQDEKLSFWEDEISVLCHENCISFFDFGFSEEQYYINIEDDFELLKKEDDLWVLRKKEFSRLNGYKLGELTYLLVDNENDFAGIWWKNITLEEYHELKLADAI</sequence>
<dbReference type="Proteomes" id="UP000472755">
    <property type="component" value="Unassembled WGS sequence"/>
</dbReference>
<organism evidence="1 2">
    <name type="scientific">Ruthenibacterium lactatiformans</name>
    <dbReference type="NCBI Taxonomy" id="1550024"/>
    <lineage>
        <taxon>Bacteria</taxon>
        <taxon>Bacillati</taxon>
        <taxon>Bacillota</taxon>
        <taxon>Clostridia</taxon>
        <taxon>Eubacteriales</taxon>
        <taxon>Oscillospiraceae</taxon>
        <taxon>Ruthenibacterium</taxon>
    </lineage>
</organism>
<reference evidence="1 2" key="1">
    <citation type="journal article" date="2019" name="Nat. Med.">
        <title>A library of human gut bacterial isolates paired with longitudinal multiomics data enables mechanistic microbiome research.</title>
        <authorList>
            <person name="Poyet M."/>
            <person name="Groussin M."/>
            <person name="Gibbons S.M."/>
            <person name="Avila-Pacheco J."/>
            <person name="Jiang X."/>
            <person name="Kearney S.M."/>
            <person name="Perrotta A.R."/>
            <person name="Berdy B."/>
            <person name="Zhao S."/>
            <person name="Lieberman T.D."/>
            <person name="Swanson P.K."/>
            <person name="Smith M."/>
            <person name="Roesemann S."/>
            <person name="Alexander J.E."/>
            <person name="Rich S.A."/>
            <person name="Livny J."/>
            <person name="Vlamakis H."/>
            <person name="Clish C."/>
            <person name="Bullock K."/>
            <person name="Deik A."/>
            <person name="Scott J."/>
            <person name="Pierce K.A."/>
            <person name="Xavier R.J."/>
            <person name="Alm E.J."/>
        </authorList>
    </citation>
    <scope>NUCLEOTIDE SEQUENCE [LARGE SCALE GENOMIC DNA]</scope>
    <source>
        <strain evidence="1 2">BIOML-A4</strain>
    </source>
</reference>